<proteinExistence type="predicted"/>
<sequence>MREYFVHEAVLAMDPGADLRAPGGAVTLALCGAWDHVPPCPLAAHHCRTRLRGPVARTRVVFTAEPEQELRVRRLVDEALSAGTLTDPQGVTSTWRLRGSKAAAPTARERARGRRLAKG</sequence>
<dbReference type="Proteomes" id="UP001165368">
    <property type="component" value="Unassembled WGS sequence"/>
</dbReference>
<organism evidence="2 3">
    <name type="scientific">Arthrobacter hankyongi</name>
    <dbReference type="NCBI Taxonomy" id="2904801"/>
    <lineage>
        <taxon>Bacteria</taxon>
        <taxon>Bacillati</taxon>
        <taxon>Actinomycetota</taxon>
        <taxon>Actinomycetes</taxon>
        <taxon>Micrococcales</taxon>
        <taxon>Micrococcaceae</taxon>
        <taxon>Arthrobacter</taxon>
    </lineage>
</organism>
<comment type="caution">
    <text evidence="2">The sequence shown here is derived from an EMBL/GenBank/DDBJ whole genome shotgun (WGS) entry which is preliminary data.</text>
</comment>
<evidence type="ECO:0000256" key="1">
    <source>
        <dbReference type="SAM" id="MobiDB-lite"/>
    </source>
</evidence>
<dbReference type="RefSeq" id="WP_237817813.1">
    <property type="nucleotide sequence ID" value="NZ_JAKLTQ010000001.1"/>
</dbReference>
<gene>
    <name evidence="2" type="ORF">LVY72_02230</name>
</gene>
<evidence type="ECO:0000313" key="2">
    <source>
        <dbReference type="EMBL" id="MCG2620725.1"/>
    </source>
</evidence>
<dbReference type="EMBL" id="JAKLTQ010000001">
    <property type="protein sequence ID" value="MCG2620725.1"/>
    <property type="molecule type" value="Genomic_DNA"/>
</dbReference>
<feature type="region of interest" description="Disordered" evidence="1">
    <location>
        <begin position="97"/>
        <end position="119"/>
    </location>
</feature>
<reference evidence="2" key="1">
    <citation type="submission" date="2022-01" db="EMBL/GenBank/DDBJ databases">
        <authorList>
            <person name="Jo J.-H."/>
            <person name="Im W.-T."/>
        </authorList>
    </citation>
    <scope>NUCLEOTIDE SEQUENCE</scope>
    <source>
        <strain evidence="2">I2-34</strain>
    </source>
</reference>
<accession>A0ABS9L268</accession>
<evidence type="ECO:0000313" key="3">
    <source>
        <dbReference type="Proteomes" id="UP001165368"/>
    </source>
</evidence>
<keyword evidence="3" id="KW-1185">Reference proteome</keyword>
<name>A0ABS9L268_9MICC</name>
<protein>
    <submittedName>
        <fullName evidence="2">Uncharacterized protein</fullName>
    </submittedName>
</protein>